<keyword evidence="3" id="KW-1003">Cell membrane</keyword>
<keyword evidence="6 7" id="KW-0472">Membrane</keyword>
<evidence type="ECO:0000256" key="4">
    <source>
        <dbReference type="ARBA" id="ARBA00022692"/>
    </source>
</evidence>
<dbReference type="KEGG" id="paqt:E8L99_11585"/>
<evidence type="ECO:0000313" key="8">
    <source>
        <dbReference type="EMBL" id="QCK86347.1"/>
    </source>
</evidence>
<accession>A0A4D7QMN6</accession>
<evidence type="ECO:0000256" key="5">
    <source>
        <dbReference type="ARBA" id="ARBA00022989"/>
    </source>
</evidence>
<sequence>MPIESLFVLLIVGAVAGWLAGVIVKGYGFGLIGNIVVGIVGALIATFLLPKLGVRLGGGITSAIFSATIGAVILLFLLSIVRRA</sequence>
<dbReference type="InterPro" id="IPR007341">
    <property type="entry name" value="Transgly_assoc"/>
</dbReference>
<keyword evidence="9" id="KW-1185">Reference proteome</keyword>
<dbReference type="OrthoDB" id="5296069at2"/>
<feature type="transmembrane region" description="Helical" evidence="7">
    <location>
        <begin position="6"/>
        <end position="24"/>
    </location>
</feature>
<dbReference type="EMBL" id="CP039865">
    <property type="protein sequence ID" value="QCK86347.1"/>
    <property type="molecule type" value="Genomic_DNA"/>
</dbReference>
<feature type="transmembrane region" description="Helical" evidence="7">
    <location>
        <begin position="56"/>
        <end position="81"/>
    </location>
</feature>
<keyword evidence="4 7" id="KW-0812">Transmembrane</keyword>
<dbReference type="PANTHER" id="PTHR33884">
    <property type="entry name" value="UPF0410 PROTEIN YMGE"/>
    <property type="match status" value="1"/>
</dbReference>
<comment type="subcellular location">
    <subcellularLocation>
        <location evidence="1">Cell membrane</location>
        <topology evidence="1">Multi-pass membrane protein</topology>
    </subcellularLocation>
</comment>
<dbReference type="PANTHER" id="PTHR33884:SF3">
    <property type="entry name" value="UPF0410 PROTEIN YMGE"/>
    <property type="match status" value="1"/>
</dbReference>
<evidence type="ECO:0000256" key="7">
    <source>
        <dbReference type="SAM" id="Phobius"/>
    </source>
</evidence>
<dbReference type="AlphaFoldDB" id="A0A4D7QMN6"/>
<organism evidence="8 9">
    <name type="scientific">Phreatobacter aquaticus</name>
    <dbReference type="NCBI Taxonomy" id="2570229"/>
    <lineage>
        <taxon>Bacteria</taxon>
        <taxon>Pseudomonadati</taxon>
        <taxon>Pseudomonadota</taxon>
        <taxon>Alphaproteobacteria</taxon>
        <taxon>Hyphomicrobiales</taxon>
        <taxon>Phreatobacteraceae</taxon>
        <taxon>Phreatobacter</taxon>
    </lineage>
</organism>
<evidence type="ECO:0000256" key="2">
    <source>
        <dbReference type="ARBA" id="ARBA00011006"/>
    </source>
</evidence>
<name>A0A4D7QMN6_9HYPH</name>
<evidence type="ECO:0000256" key="3">
    <source>
        <dbReference type="ARBA" id="ARBA00022475"/>
    </source>
</evidence>
<evidence type="ECO:0000256" key="1">
    <source>
        <dbReference type="ARBA" id="ARBA00004651"/>
    </source>
</evidence>
<dbReference type="RefSeq" id="WP_137099678.1">
    <property type="nucleotide sequence ID" value="NZ_CP039865.1"/>
</dbReference>
<evidence type="ECO:0000313" key="9">
    <source>
        <dbReference type="Proteomes" id="UP000298588"/>
    </source>
</evidence>
<dbReference type="Pfam" id="PF04226">
    <property type="entry name" value="Transgly_assoc"/>
    <property type="match status" value="1"/>
</dbReference>
<comment type="similarity">
    <text evidence="2">Belongs to the UPF0410 family.</text>
</comment>
<feature type="transmembrane region" description="Helical" evidence="7">
    <location>
        <begin position="31"/>
        <end position="50"/>
    </location>
</feature>
<protein>
    <submittedName>
        <fullName evidence="8">GlsB/YeaQ/YmgE family stress response membrane protein</fullName>
    </submittedName>
</protein>
<reference evidence="8 9" key="1">
    <citation type="submission" date="2019-04" db="EMBL/GenBank/DDBJ databases">
        <title>Phreatobacter aquaticus sp. nov.</title>
        <authorList>
            <person name="Choi A."/>
            <person name="Baek K."/>
        </authorList>
    </citation>
    <scope>NUCLEOTIDE SEQUENCE [LARGE SCALE GENOMIC DNA]</scope>
    <source>
        <strain evidence="8 9">NMCR1094</strain>
    </source>
</reference>
<keyword evidence="5 7" id="KW-1133">Transmembrane helix</keyword>
<dbReference type="Proteomes" id="UP000298588">
    <property type="component" value="Chromosome"/>
</dbReference>
<gene>
    <name evidence="8" type="ORF">E8L99_11585</name>
</gene>
<dbReference type="GO" id="GO:0005886">
    <property type="term" value="C:plasma membrane"/>
    <property type="evidence" value="ECO:0007669"/>
    <property type="project" value="UniProtKB-SubCell"/>
</dbReference>
<evidence type="ECO:0000256" key="6">
    <source>
        <dbReference type="ARBA" id="ARBA00023136"/>
    </source>
</evidence>
<proteinExistence type="inferred from homology"/>